<evidence type="ECO:0000313" key="2">
    <source>
        <dbReference type="EMBL" id="KAG7384613.1"/>
    </source>
</evidence>
<sequence length="210" mass="23209">MAEEEVSDVEAEMAPQALERAIRTPSPQGSHPHPQTQLQRLQLLRPKAKVAKYRAQAMEAELVAETLAARIKLQALGVPDDGNLPMTPHLLECPRAPLQVKQQWQELRNISSRLSVLPSELPLNREAASNTDPAVPSEPDASTVETHVEETSQTQIQLELLQLRAKVALYQARAVEAQFMAETLAARINMQGLGVPENEMKQGLPPLWTP</sequence>
<protein>
    <submittedName>
        <fullName evidence="2">Uncharacterized protein</fullName>
    </submittedName>
</protein>
<reference evidence="2" key="1">
    <citation type="submission" date="2021-02" db="EMBL/GenBank/DDBJ databases">
        <authorList>
            <person name="Palmer J.M."/>
        </authorList>
    </citation>
    <scope>NUCLEOTIDE SEQUENCE</scope>
    <source>
        <strain evidence="2">SCRP734</strain>
    </source>
</reference>
<dbReference type="EMBL" id="JAGDFM010000143">
    <property type="protein sequence ID" value="KAG7384613.1"/>
    <property type="molecule type" value="Genomic_DNA"/>
</dbReference>
<dbReference type="OrthoDB" id="101745at2759"/>
<name>A0A8T1VXD2_9STRA</name>
<accession>A0A8T1VXD2</accession>
<feature type="region of interest" description="Disordered" evidence="1">
    <location>
        <begin position="124"/>
        <end position="144"/>
    </location>
</feature>
<organism evidence="2 3">
    <name type="scientific">Phytophthora pseudosyringae</name>
    <dbReference type="NCBI Taxonomy" id="221518"/>
    <lineage>
        <taxon>Eukaryota</taxon>
        <taxon>Sar</taxon>
        <taxon>Stramenopiles</taxon>
        <taxon>Oomycota</taxon>
        <taxon>Peronosporomycetes</taxon>
        <taxon>Peronosporales</taxon>
        <taxon>Peronosporaceae</taxon>
        <taxon>Phytophthora</taxon>
    </lineage>
</organism>
<dbReference type="AlphaFoldDB" id="A0A8T1VXD2"/>
<evidence type="ECO:0000313" key="3">
    <source>
        <dbReference type="Proteomes" id="UP000694044"/>
    </source>
</evidence>
<feature type="compositionally biased region" description="Acidic residues" evidence="1">
    <location>
        <begin position="1"/>
        <end position="11"/>
    </location>
</feature>
<feature type="region of interest" description="Disordered" evidence="1">
    <location>
        <begin position="1"/>
        <end position="38"/>
    </location>
</feature>
<proteinExistence type="predicted"/>
<evidence type="ECO:0000256" key="1">
    <source>
        <dbReference type="SAM" id="MobiDB-lite"/>
    </source>
</evidence>
<comment type="caution">
    <text evidence="2">The sequence shown here is derived from an EMBL/GenBank/DDBJ whole genome shotgun (WGS) entry which is preliminary data.</text>
</comment>
<dbReference type="Proteomes" id="UP000694044">
    <property type="component" value="Unassembled WGS sequence"/>
</dbReference>
<gene>
    <name evidence="2" type="ORF">PHYPSEUDO_002427</name>
</gene>
<keyword evidence="3" id="KW-1185">Reference proteome</keyword>